<dbReference type="GO" id="GO:0050482">
    <property type="term" value="P:arachidonate secretion"/>
    <property type="evidence" value="ECO:0007669"/>
    <property type="project" value="InterPro"/>
</dbReference>
<accession>A0A0G4HE18</accession>
<evidence type="ECO:0000256" key="1">
    <source>
        <dbReference type="SAM" id="SignalP"/>
    </source>
</evidence>
<reference evidence="2" key="1">
    <citation type="submission" date="2014-11" db="EMBL/GenBank/DDBJ databases">
        <authorList>
            <person name="Otto D Thomas"/>
            <person name="Naeem Raeece"/>
        </authorList>
    </citation>
    <scope>NUCLEOTIDE SEQUENCE</scope>
</reference>
<evidence type="ECO:0000313" key="2">
    <source>
        <dbReference type="EMBL" id="CEM42252.1"/>
    </source>
</evidence>
<dbReference type="GO" id="GO:0004623">
    <property type="term" value="F:phospholipase A2 activity"/>
    <property type="evidence" value="ECO:0007669"/>
    <property type="project" value="InterPro"/>
</dbReference>
<dbReference type="EMBL" id="CDMZ01002414">
    <property type="protein sequence ID" value="CEM42252.1"/>
    <property type="molecule type" value="Genomic_DNA"/>
</dbReference>
<dbReference type="VEuPathDB" id="CryptoDB:Cvel_26621"/>
<name>A0A0G4HE18_9ALVE</name>
<evidence type="ECO:0008006" key="3">
    <source>
        <dbReference type="Google" id="ProtNLM"/>
    </source>
</evidence>
<dbReference type="AlphaFoldDB" id="A0A0G4HE18"/>
<dbReference type="Gene3D" id="1.20.90.10">
    <property type="entry name" value="Phospholipase A2 domain"/>
    <property type="match status" value="1"/>
</dbReference>
<gene>
    <name evidence="2" type="ORF">Cvel_26621</name>
</gene>
<feature type="signal peptide" evidence="1">
    <location>
        <begin position="1"/>
        <end position="25"/>
    </location>
</feature>
<proteinExistence type="predicted"/>
<dbReference type="InterPro" id="IPR036444">
    <property type="entry name" value="PLipase_A2_dom_sf"/>
</dbReference>
<protein>
    <recommendedName>
        <fullName evidence="3">Phospholipase A2</fullName>
    </recommendedName>
</protein>
<dbReference type="GO" id="GO:0006644">
    <property type="term" value="P:phospholipid metabolic process"/>
    <property type="evidence" value="ECO:0007669"/>
    <property type="project" value="InterPro"/>
</dbReference>
<dbReference type="SUPFAM" id="SSF48619">
    <property type="entry name" value="Phospholipase A2, PLA2"/>
    <property type="match status" value="1"/>
</dbReference>
<feature type="chain" id="PRO_5005191282" description="Phospholipase A2" evidence="1">
    <location>
        <begin position="26"/>
        <end position="174"/>
    </location>
</feature>
<keyword evidence="1" id="KW-0732">Signal</keyword>
<sequence>MSARLNLVLLLSAFCAFLLPQPVPAFIKIDPVCTGTWPVLSTKNGKCGLEFTNSIISYDKYEWPIVNKKTKSNDRLTFTDACKKHDDAYDVIKKHHTNRCYEEFKKVNREFWCDLRAQCKELKKKCQRQLCRRDIRDDWYRKVVDFVPVLAAKYGCSDSEVYWKKPGIPDSDDC</sequence>
<organism evidence="2">
    <name type="scientific">Chromera velia CCMP2878</name>
    <dbReference type="NCBI Taxonomy" id="1169474"/>
    <lineage>
        <taxon>Eukaryota</taxon>
        <taxon>Sar</taxon>
        <taxon>Alveolata</taxon>
        <taxon>Colpodellida</taxon>
        <taxon>Chromeraceae</taxon>
        <taxon>Chromera</taxon>
    </lineage>
</organism>